<feature type="domain" description="Ig-like" evidence="9">
    <location>
        <begin position="147"/>
        <end position="274"/>
    </location>
</feature>
<keyword evidence="2" id="KW-0472">Membrane</keyword>
<feature type="signal peptide" evidence="7">
    <location>
        <begin position="1"/>
        <end position="17"/>
    </location>
</feature>
<keyword evidence="3" id="KW-1015">Disulfide bond</keyword>
<evidence type="ECO:0000256" key="5">
    <source>
        <dbReference type="SAM" id="Coils"/>
    </source>
</evidence>
<feature type="domain" description="Protein kinase" evidence="8">
    <location>
        <begin position="611"/>
        <end position="875"/>
    </location>
</feature>
<dbReference type="AlphaFoldDB" id="A0A9Q0RQH4"/>
<dbReference type="GO" id="GO:0004672">
    <property type="term" value="F:protein kinase activity"/>
    <property type="evidence" value="ECO:0007669"/>
    <property type="project" value="InterPro"/>
</dbReference>
<dbReference type="GO" id="GO:0005524">
    <property type="term" value="F:ATP binding"/>
    <property type="evidence" value="ECO:0007669"/>
    <property type="project" value="InterPro"/>
</dbReference>
<evidence type="ECO:0000256" key="2">
    <source>
        <dbReference type="ARBA" id="ARBA00023136"/>
    </source>
</evidence>
<comment type="subcellular location">
    <subcellularLocation>
        <location evidence="1">Membrane</location>
        <topology evidence="1">Single-pass membrane protein</topology>
    </subcellularLocation>
</comment>
<keyword evidence="5" id="KW-0175">Coiled coil</keyword>
<dbReference type="InterPro" id="IPR007110">
    <property type="entry name" value="Ig-like_dom"/>
</dbReference>
<comment type="caution">
    <text evidence="10">The sequence shown here is derived from an EMBL/GenBank/DDBJ whole genome shotgun (WGS) entry which is preliminary data.</text>
</comment>
<evidence type="ECO:0000256" key="4">
    <source>
        <dbReference type="ARBA" id="ARBA00023319"/>
    </source>
</evidence>
<feature type="coiled-coil region" evidence="5">
    <location>
        <begin position="517"/>
        <end position="552"/>
    </location>
</feature>
<dbReference type="InterPro" id="IPR011009">
    <property type="entry name" value="Kinase-like_dom_sf"/>
</dbReference>
<evidence type="ECO:0000256" key="6">
    <source>
        <dbReference type="SAM" id="MobiDB-lite"/>
    </source>
</evidence>
<evidence type="ECO:0000313" key="11">
    <source>
        <dbReference type="Proteomes" id="UP001142055"/>
    </source>
</evidence>
<sequence>MIWIMLFLVRILTLRIGHENHVGVQAQLVTDLLSTPKNGSNVNQPLHNGRYPHYHHLYLQSSSTQRLNQIENDDEEEINVKGFGDKEYRPGSNEPSNNQNQRFDFKYTEQIMNNHNEIGNISSSRVKKRLSEAHQHQIYSDVDGIAGQLVRLPCYVRTLGPSDSISLVLWYRGEDISGTPIYSVDARYTPFENAQHFVQKQYQKRETIIFRLNQAELSQTDPLIPLSTIGPKTSIQSKPISSSTAHLYMKPVEEDDGGLYWCRVDYKWERTTISIVTMNVIVPPRQLQIHLKSDSNQCRNNNGCPLNNNQTITLNEDSSATLVCSSEGGKPLPILNWYRNDELIRNEIFHSLTQNNRSLQSELHLTQIHAYNHNVIFKCLSSNDNHTFLNSQIRLKVNTKPSQMEMKFVNTSHASMMATSFLAGSQVTAICRSYGSRPAANHTWFIMPGERVISVLKEQRRTDFEKSLARKRSTLERLNTDNNRITRARIEADLARKKFTIDTEIRARINSLWAECEEKIKELANETEKKIEEMTEKKNAELQARVEEVRSHFAAQIATRKLVLEDEIKRIQEIIAKEVSVDDSLEDRRPLLKKELVEFKLFPATKEIADEEALKRMGVTINKQSVFTSRECILYRGMVSNQQCLVKIVIISDRSGQYRANVRNSSKVARNLMCGNNGEPRHPIFLKCYGFFLSDKKSYAFLEECSTISLEARARNNQINEAQVKDTLRQVLAGMEFMHTRAIAHLNIRADSVIYTIDGTSAKLVGLGYAQIYFNPDTEKFFNLPKIDRKREFLPTEVYLDENFEPRAVDCYSFGYLLYLVLSEMFKKQRTRKIGHIDYDNLNSRPPAKALVEATTNRDPTKRLKIGDLKSQPYFVQA</sequence>
<keyword evidence="4" id="KW-0393">Immunoglobulin domain</keyword>
<reference evidence="10" key="1">
    <citation type="submission" date="2022-12" db="EMBL/GenBank/DDBJ databases">
        <title>Genome assemblies of Blomia tropicalis.</title>
        <authorList>
            <person name="Cui Y."/>
        </authorList>
    </citation>
    <scope>NUCLEOTIDE SEQUENCE</scope>
    <source>
        <tissue evidence="10">Adult mites</tissue>
    </source>
</reference>
<dbReference type="PROSITE" id="PS50835">
    <property type="entry name" value="IG_LIKE"/>
    <property type="match status" value="2"/>
</dbReference>
<dbReference type="PROSITE" id="PS50011">
    <property type="entry name" value="PROTEIN_KINASE_DOM"/>
    <property type="match status" value="1"/>
</dbReference>
<evidence type="ECO:0000259" key="9">
    <source>
        <dbReference type="PROSITE" id="PS50835"/>
    </source>
</evidence>
<feature type="region of interest" description="Disordered" evidence="6">
    <location>
        <begin position="81"/>
        <end position="100"/>
    </location>
</feature>
<name>A0A9Q0RQH4_BLOTA</name>
<dbReference type="PANTHER" id="PTHR23278:SF19">
    <property type="entry name" value="OBSCURIN"/>
    <property type="match status" value="1"/>
</dbReference>
<keyword evidence="11" id="KW-1185">Reference proteome</keyword>
<dbReference type="Gene3D" id="2.60.40.10">
    <property type="entry name" value="Immunoglobulins"/>
    <property type="match status" value="2"/>
</dbReference>
<dbReference type="Pfam" id="PF00069">
    <property type="entry name" value="Pkinase"/>
    <property type="match status" value="1"/>
</dbReference>
<evidence type="ECO:0000313" key="10">
    <source>
        <dbReference type="EMBL" id="KAJ6222819.1"/>
    </source>
</evidence>
<proteinExistence type="predicted"/>
<dbReference type="SMART" id="SM00220">
    <property type="entry name" value="S_TKc"/>
    <property type="match status" value="1"/>
</dbReference>
<dbReference type="InterPro" id="IPR013162">
    <property type="entry name" value="CD80_C2-set"/>
</dbReference>
<dbReference type="InterPro" id="IPR000719">
    <property type="entry name" value="Prot_kinase_dom"/>
</dbReference>
<feature type="chain" id="PRO_5040263352" evidence="7">
    <location>
        <begin position="18"/>
        <end position="878"/>
    </location>
</feature>
<dbReference type="EMBL" id="JAPWDV010000001">
    <property type="protein sequence ID" value="KAJ6222819.1"/>
    <property type="molecule type" value="Genomic_DNA"/>
</dbReference>
<evidence type="ECO:0000259" key="8">
    <source>
        <dbReference type="PROSITE" id="PS50011"/>
    </source>
</evidence>
<organism evidence="10 11">
    <name type="scientific">Blomia tropicalis</name>
    <name type="common">Mite</name>
    <dbReference type="NCBI Taxonomy" id="40697"/>
    <lineage>
        <taxon>Eukaryota</taxon>
        <taxon>Metazoa</taxon>
        <taxon>Ecdysozoa</taxon>
        <taxon>Arthropoda</taxon>
        <taxon>Chelicerata</taxon>
        <taxon>Arachnida</taxon>
        <taxon>Acari</taxon>
        <taxon>Acariformes</taxon>
        <taxon>Sarcoptiformes</taxon>
        <taxon>Astigmata</taxon>
        <taxon>Glycyphagoidea</taxon>
        <taxon>Echimyopodidae</taxon>
        <taxon>Blomia</taxon>
    </lineage>
</organism>
<dbReference type="Pfam" id="PF08205">
    <property type="entry name" value="C2-set_2"/>
    <property type="match status" value="1"/>
</dbReference>
<dbReference type="Gene3D" id="1.10.510.10">
    <property type="entry name" value="Transferase(Phosphotransferase) domain 1"/>
    <property type="match status" value="1"/>
</dbReference>
<evidence type="ECO:0000256" key="7">
    <source>
        <dbReference type="SAM" id="SignalP"/>
    </source>
</evidence>
<dbReference type="SUPFAM" id="SSF48726">
    <property type="entry name" value="Immunoglobulin"/>
    <property type="match status" value="2"/>
</dbReference>
<keyword evidence="7" id="KW-0732">Signal</keyword>
<dbReference type="GO" id="GO:0016020">
    <property type="term" value="C:membrane"/>
    <property type="evidence" value="ECO:0007669"/>
    <property type="project" value="UniProtKB-SubCell"/>
</dbReference>
<gene>
    <name evidence="10" type="ORF">RDWZM_001364</name>
</gene>
<protein>
    <submittedName>
        <fullName evidence="10">Uncharacterized protein</fullName>
    </submittedName>
</protein>
<evidence type="ECO:0000256" key="3">
    <source>
        <dbReference type="ARBA" id="ARBA00023157"/>
    </source>
</evidence>
<accession>A0A9Q0RQH4</accession>
<dbReference type="InterPro" id="IPR036179">
    <property type="entry name" value="Ig-like_dom_sf"/>
</dbReference>
<dbReference type="SMART" id="SM00409">
    <property type="entry name" value="IG"/>
    <property type="match status" value="2"/>
</dbReference>
<dbReference type="InterPro" id="IPR003599">
    <property type="entry name" value="Ig_sub"/>
</dbReference>
<feature type="domain" description="Ig-like" evidence="9">
    <location>
        <begin position="284"/>
        <end position="396"/>
    </location>
</feature>
<dbReference type="SUPFAM" id="SSF56112">
    <property type="entry name" value="Protein kinase-like (PK-like)"/>
    <property type="match status" value="1"/>
</dbReference>
<evidence type="ECO:0000256" key="1">
    <source>
        <dbReference type="ARBA" id="ARBA00004167"/>
    </source>
</evidence>
<dbReference type="InterPro" id="IPR013783">
    <property type="entry name" value="Ig-like_fold"/>
</dbReference>
<dbReference type="PANTHER" id="PTHR23278">
    <property type="entry name" value="SIDESTEP PROTEIN"/>
    <property type="match status" value="1"/>
</dbReference>
<dbReference type="Proteomes" id="UP001142055">
    <property type="component" value="Chromosome 1"/>
</dbReference>